<dbReference type="EMBL" id="CP144753">
    <property type="protein sequence ID" value="WVZ94515.1"/>
    <property type="molecule type" value="Genomic_DNA"/>
</dbReference>
<name>A0AAQ3ULQ0_PASNO</name>
<organism evidence="2 3">
    <name type="scientific">Paspalum notatum var. saurae</name>
    <dbReference type="NCBI Taxonomy" id="547442"/>
    <lineage>
        <taxon>Eukaryota</taxon>
        <taxon>Viridiplantae</taxon>
        <taxon>Streptophyta</taxon>
        <taxon>Embryophyta</taxon>
        <taxon>Tracheophyta</taxon>
        <taxon>Spermatophyta</taxon>
        <taxon>Magnoliopsida</taxon>
        <taxon>Liliopsida</taxon>
        <taxon>Poales</taxon>
        <taxon>Poaceae</taxon>
        <taxon>PACMAD clade</taxon>
        <taxon>Panicoideae</taxon>
        <taxon>Andropogonodae</taxon>
        <taxon>Paspaleae</taxon>
        <taxon>Paspalinae</taxon>
        <taxon>Paspalum</taxon>
    </lineage>
</organism>
<dbReference type="AlphaFoldDB" id="A0AAQ3ULQ0"/>
<evidence type="ECO:0000313" key="3">
    <source>
        <dbReference type="Proteomes" id="UP001341281"/>
    </source>
</evidence>
<keyword evidence="3" id="KW-1185">Reference proteome</keyword>
<dbReference type="Proteomes" id="UP001341281">
    <property type="component" value="Chromosome 09"/>
</dbReference>
<protein>
    <submittedName>
        <fullName evidence="2">Uncharacterized protein</fullName>
    </submittedName>
</protein>
<sequence length="147" mass="15454">MRPRAAARPAPRRGAMPAADDGDRGDRRPVALARPRKPVGGGAGRGDRESLTGRIALSARCAPAQLAPRHSLRPPPLSLSPPAFPAAARPPCLLALASPAPHWAVGHCSADGKFWSASPEKVLQIVLGNRNSVLDRLHSAKPLLPFL</sequence>
<feature type="compositionally biased region" description="Low complexity" evidence="1">
    <location>
        <begin position="1"/>
        <end position="19"/>
    </location>
</feature>
<evidence type="ECO:0000313" key="2">
    <source>
        <dbReference type="EMBL" id="WVZ94515.1"/>
    </source>
</evidence>
<proteinExistence type="predicted"/>
<feature type="region of interest" description="Disordered" evidence="1">
    <location>
        <begin position="1"/>
        <end position="51"/>
    </location>
</feature>
<gene>
    <name evidence="2" type="ORF">U9M48_040396</name>
</gene>
<reference evidence="2 3" key="1">
    <citation type="submission" date="2024-02" db="EMBL/GenBank/DDBJ databases">
        <title>High-quality chromosome-scale genome assembly of Pensacola bahiagrass (Paspalum notatum Flugge var. saurae).</title>
        <authorList>
            <person name="Vega J.M."/>
            <person name="Podio M."/>
            <person name="Orjuela J."/>
            <person name="Siena L.A."/>
            <person name="Pessino S.C."/>
            <person name="Combes M.C."/>
            <person name="Mariac C."/>
            <person name="Albertini E."/>
            <person name="Pupilli F."/>
            <person name="Ortiz J.P.A."/>
            <person name="Leblanc O."/>
        </authorList>
    </citation>
    <scope>NUCLEOTIDE SEQUENCE [LARGE SCALE GENOMIC DNA]</scope>
    <source>
        <strain evidence="2">R1</strain>
        <tissue evidence="2">Leaf</tissue>
    </source>
</reference>
<evidence type="ECO:0000256" key="1">
    <source>
        <dbReference type="SAM" id="MobiDB-lite"/>
    </source>
</evidence>
<accession>A0AAQ3ULQ0</accession>